<reference evidence="2 3" key="1">
    <citation type="submission" date="2019-07" db="EMBL/GenBank/DDBJ databases">
        <title>Complete Genome Sequence of Leptotrichia trevisanii Strain JMUB3870.</title>
        <authorList>
            <person name="Watanabe S."/>
            <person name="Cui L."/>
        </authorList>
    </citation>
    <scope>NUCLEOTIDE SEQUENCE [LARGE SCALE GENOMIC DNA]</scope>
    <source>
        <strain evidence="2 3">JMUB3870</strain>
    </source>
</reference>
<dbReference type="AlphaFoldDB" id="A0A510JXJ5"/>
<dbReference type="Pfam" id="PF01381">
    <property type="entry name" value="HTH_3"/>
    <property type="match status" value="1"/>
</dbReference>
<proteinExistence type="predicted"/>
<sequence length="120" mass="14281">MKLNEKLKFERKKQGYTLNELSELTGLHRITLHDYETGKIKNIPSDKILLLSKIYNKDPNYFLLDNDKNIKSHNENIHNIEDINAIMLVNKQLLESLSIDSEEIKKFLKKYYKFIIKNIE</sequence>
<protein>
    <submittedName>
        <fullName evidence="2">DNA-binding helix-turn-helix protein</fullName>
    </submittedName>
</protein>
<accession>A0A510JXJ5</accession>
<dbReference type="EMBL" id="AP019831">
    <property type="protein sequence ID" value="BBM44112.1"/>
    <property type="molecule type" value="Genomic_DNA"/>
</dbReference>
<organism evidence="2 3">
    <name type="scientific">Leptotrichia trevisanii</name>
    <dbReference type="NCBI Taxonomy" id="109328"/>
    <lineage>
        <taxon>Bacteria</taxon>
        <taxon>Fusobacteriati</taxon>
        <taxon>Fusobacteriota</taxon>
        <taxon>Fusobacteriia</taxon>
        <taxon>Fusobacteriales</taxon>
        <taxon>Leptotrichiaceae</taxon>
        <taxon>Leptotrichia</taxon>
    </lineage>
</organism>
<keyword evidence="2" id="KW-0238">DNA-binding</keyword>
<dbReference type="SMART" id="SM00530">
    <property type="entry name" value="HTH_XRE"/>
    <property type="match status" value="1"/>
</dbReference>
<dbReference type="Proteomes" id="UP000422644">
    <property type="component" value="Chromosome"/>
</dbReference>
<dbReference type="SUPFAM" id="SSF47413">
    <property type="entry name" value="lambda repressor-like DNA-binding domains"/>
    <property type="match status" value="1"/>
</dbReference>
<keyword evidence="3" id="KW-1185">Reference proteome</keyword>
<dbReference type="CDD" id="cd00093">
    <property type="entry name" value="HTH_XRE"/>
    <property type="match status" value="1"/>
</dbReference>
<dbReference type="RefSeq" id="WP_026749677.1">
    <property type="nucleotide sequence ID" value="NZ_AP019831.1"/>
</dbReference>
<evidence type="ECO:0000313" key="2">
    <source>
        <dbReference type="EMBL" id="BBM44112.1"/>
    </source>
</evidence>
<name>A0A510JXJ5_9FUSO</name>
<evidence type="ECO:0000259" key="1">
    <source>
        <dbReference type="PROSITE" id="PS50943"/>
    </source>
</evidence>
<evidence type="ECO:0000313" key="3">
    <source>
        <dbReference type="Proteomes" id="UP000422644"/>
    </source>
</evidence>
<feature type="domain" description="HTH cro/C1-type" evidence="1">
    <location>
        <begin position="7"/>
        <end position="62"/>
    </location>
</feature>
<dbReference type="Gene3D" id="1.10.260.40">
    <property type="entry name" value="lambda repressor-like DNA-binding domains"/>
    <property type="match status" value="1"/>
</dbReference>
<gene>
    <name evidence="2" type="ORF">JMUB3870_0219</name>
</gene>
<dbReference type="InterPro" id="IPR001387">
    <property type="entry name" value="Cro/C1-type_HTH"/>
</dbReference>
<dbReference type="InterPro" id="IPR010982">
    <property type="entry name" value="Lambda_DNA-bd_dom_sf"/>
</dbReference>
<dbReference type="GO" id="GO:0003677">
    <property type="term" value="F:DNA binding"/>
    <property type="evidence" value="ECO:0007669"/>
    <property type="project" value="UniProtKB-KW"/>
</dbReference>
<dbReference type="PROSITE" id="PS50943">
    <property type="entry name" value="HTH_CROC1"/>
    <property type="match status" value="1"/>
</dbReference>
<dbReference type="OrthoDB" id="5190137at2"/>